<feature type="domain" description="Core-binding (CB)" evidence="7">
    <location>
        <begin position="103"/>
        <end position="186"/>
    </location>
</feature>
<dbReference type="KEGG" id="cmaq:H0S70_05720"/>
<dbReference type="InterPro" id="IPR002104">
    <property type="entry name" value="Integrase_catalytic"/>
</dbReference>
<dbReference type="AlphaFoldDB" id="A0A7H1DZQ5"/>
<dbReference type="GO" id="GO:0003677">
    <property type="term" value="F:DNA binding"/>
    <property type="evidence" value="ECO:0007669"/>
    <property type="project" value="UniProtKB-UniRule"/>
</dbReference>
<dbReference type="EMBL" id="CP060203">
    <property type="protein sequence ID" value="QNS42463.1"/>
    <property type="molecule type" value="Genomic_DNA"/>
</dbReference>
<organism evidence="8 9">
    <name type="scientific">Chryseobacterium manosquense</name>
    <dbReference type="NCBI Taxonomy" id="2754694"/>
    <lineage>
        <taxon>Bacteria</taxon>
        <taxon>Pseudomonadati</taxon>
        <taxon>Bacteroidota</taxon>
        <taxon>Flavobacteriia</taxon>
        <taxon>Flavobacteriales</taxon>
        <taxon>Weeksellaceae</taxon>
        <taxon>Chryseobacterium group</taxon>
        <taxon>Chryseobacterium</taxon>
    </lineage>
</organism>
<dbReference type="PROSITE" id="PS51898">
    <property type="entry name" value="TYR_RECOMBINASE"/>
    <property type="match status" value="1"/>
</dbReference>
<dbReference type="Pfam" id="PF00589">
    <property type="entry name" value="Phage_integrase"/>
    <property type="match status" value="1"/>
</dbReference>
<evidence type="ECO:0000256" key="4">
    <source>
        <dbReference type="ARBA" id="ARBA00023172"/>
    </source>
</evidence>
<feature type="domain" description="Tyr recombinase" evidence="6">
    <location>
        <begin position="208"/>
        <end position="401"/>
    </location>
</feature>
<evidence type="ECO:0000313" key="9">
    <source>
        <dbReference type="Proteomes" id="UP000516438"/>
    </source>
</evidence>
<dbReference type="InterPro" id="IPR010998">
    <property type="entry name" value="Integrase_recombinase_N"/>
</dbReference>
<dbReference type="InterPro" id="IPR044068">
    <property type="entry name" value="CB"/>
</dbReference>
<reference evidence="8 9" key="1">
    <citation type="submission" date="2020-07" db="EMBL/GenBank/DDBJ databases">
        <title>Complete genome and description of Chryseobacterium manosquense strain Marseille-Q2069 sp. nov.</title>
        <authorList>
            <person name="Boxberger M."/>
        </authorList>
    </citation>
    <scope>NUCLEOTIDE SEQUENCE [LARGE SCALE GENOMIC DNA]</scope>
    <source>
        <strain evidence="8 9">Marseille-Q2069</strain>
    </source>
</reference>
<dbReference type="CDD" id="cd01185">
    <property type="entry name" value="INTN1_C_like"/>
    <property type="match status" value="1"/>
</dbReference>
<protein>
    <submittedName>
        <fullName evidence="8">Site-specific integrase</fullName>
    </submittedName>
</protein>
<accession>A0A7H1DZQ5</accession>
<dbReference type="InterPro" id="IPR025269">
    <property type="entry name" value="SAM-like_dom"/>
</dbReference>
<dbReference type="RefSeq" id="WP_188322014.1">
    <property type="nucleotide sequence ID" value="NZ_CP060203.1"/>
</dbReference>
<dbReference type="PROSITE" id="PS51900">
    <property type="entry name" value="CB"/>
    <property type="match status" value="1"/>
</dbReference>
<dbReference type="InterPro" id="IPR011010">
    <property type="entry name" value="DNA_brk_join_enz"/>
</dbReference>
<dbReference type="Gene3D" id="1.10.150.130">
    <property type="match status" value="1"/>
</dbReference>
<evidence type="ECO:0000313" key="8">
    <source>
        <dbReference type="EMBL" id="QNS42463.1"/>
    </source>
</evidence>
<dbReference type="Gene3D" id="1.10.443.10">
    <property type="entry name" value="Intergrase catalytic core"/>
    <property type="match status" value="1"/>
</dbReference>
<proteinExistence type="inferred from homology"/>
<evidence type="ECO:0000256" key="1">
    <source>
        <dbReference type="ARBA" id="ARBA00008857"/>
    </source>
</evidence>
<name>A0A7H1DZQ5_9FLAO</name>
<comment type="similarity">
    <text evidence="1">Belongs to the 'phage' integrase family.</text>
</comment>
<dbReference type="Pfam" id="PF17293">
    <property type="entry name" value="Arm-DNA-bind_5"/>
    <property type="match status" value="1"/>
</dbReference>
<gene>
    <name evidence="8" type="ORF">H0S70_05720</name>
</gene>
<dbReference type="InterPro" id="IPR035386">
    <property type="entry name" value="Arm-DNA-bind_5"/>
</dbReference>
<keyword evidence="9" id="KW-1185">Reference proteome</keyword>
<dbReference type="InterPro" id="IPR050090">
    <property type="entry name" value="Tyrosine_recombinase_XerCD"/>
</dbReference>
<evidence type="ECO:0000256" key="2">
    <source>
        <dbReference type="ARBA" id="ARBA00022908"/>
    </source>
</evidence>
<sequence length="405" mass="46508">MASVKFILRTDKTDNNGYCPIYIILIKYRKKKYVSTGIKAKESQWDDEQKKVRKNFPNSARTNALLLQKLADASGTVADMERKSKSVSARKLKEAVKGKGAQNYFAYAEDRCEKIKGTVSARTYKAYKSSLKKFEEFTKTKDVDFDDITVTMLKDYVNYCSNTLKNSNTTIKYSLVILAIFFKEAINEELVDANLYPFSKISIKRDPSKRSFLSKTQLEEFKKYEVNQESKAPIVKDMFLFSANAGGLRLSDVIELTWENVNFEENKIRKQIRKTGRTHSFKFGNSALTILNKYKPKEINPKHFVFPMLENGSPYFENDAYRLAEVGRCTSLCSLHLSAIGKKMKLPFPLSFHLARHTYATQALNNGMRIEHVSKLMDHTDIGTTQIYAKIISQELDEAVEKYMN</sequence>
<dbReference type="InterPro" id="IPR013762">
    <property type="entry name" value="Integrase-like_cat_sf"/>
</dbReference>
<dbReference type="GO" id="GO:0015074">
    <property type="term" value="P:DNA integration"/>
    <property type="evidence" value="ECO:0007669"/>
    <property type="project" value="UniProtKB-KW"/>
</dbReference>
<keyword evidence="2" id="KW-0229">DNA integration</keyword>
<evidence type="ECO:0000256" key="5">
    <source>
        <dbReference type="PROSITE-ProRule" id="PRU01248"/>
    </source>
</evidence>
<keyword evidence="3 5" id="KW-0238">DNA-binding</keyword>
<dbReference type="Pfam" id="PF13102">
    <property type="entry name" value="Phage_int_SAM_5"/>
    <property type="match status" value="1"/>
</dbReference>
<dbReference type="GO" id="GO:0006310">
    <property type="term" value="P:DNA recombination"/>
    <property type="evidence" value="ECO:0007669"/>
    <property type="project" value="UniProtKB-KW"/>
</dbReference>
<keyword evidence="4" id="KW-0233">DNA recombination</keyword>
<evidence type="ECO:0000259" key="6">
    <source>
        <dbReference type="PROSITE" id="PS51898"/>
    </source>
</evidence>
<dbReference type="PANTHER" id="PTHR30349:SF64">
    <property type="entry name" value="PROPHAGE INTEGRASE INTD-RELATED"/>
    <property type="match status" value="1"/>
</dbReference>
<dbReference type="Proteomes" id="UP000516438">
    <property type="component" value="Chromosome"/>
</dbReference>
<evidence type="ECO:0000256" key="3">
    <source>
        <dbReference type="ARBA" id="ARBA00023125"/>
    </source>
</evidence>
<dbReference type="SUPFAM" id="SSF56349">
    <property type="entry name" value="DNA breaking-rejoining enzymes"/>
    <property type="match status" value="1"/>
</dbReference>
<evidence type="ECO:0000259" key="7">
    <source>
        <dbReference type="PROSITE" id="PS51900"/>
    </source>
</evidence>
<dbReference type="PANTHER" id="PTHR30349">
    <property type="entry name" value="PHAGE INTEGRASE-RELATED"/>
    <property type="match status" value="1"/>
</dbReference>